<evidence type="ECO:0008006" key="5">
    <source>
        <dbReference type="Google" id="ProtNLM"/>
    </source>
</evidence>
<evidence type="ECO:0000259" key="1">
    <source>
        <dbReference type="Pfam" id="PF01368"/>
    </source>
</evidence>
<dbReference type="InterPro" id="IPR038763">
    <property type="entry name" value="DHH_sf"/>
</dbReference>
<dbReference type="Gene3D" id="3.10.310.30">
    <property type="match status" value="1"/>
</dbReference>
<sequence>MLEASARTLAMIWAAKKIIIITHTHPDGDALSSACALLDWLRREGKDVQAYCHDPVPAAYWFLPGADRFLSGLNHPDWQEYDLFIITDCGQMKRTMLVEILSNHRPFQKIIEFDHHPALEHYADIEWRDAQAAATTEVIYDFFNESNIPISQPAATCILTGLVTDTAFFLYPSTTKKTVAVAAAMIRLGARLAKIKDQVWRNKNLSVLRLWGKAMAAIRYNPDYQIAYTVLTEEEIAASGLESEDLEGMAGFMSGLTDIKAFLFLRADKGMIRGSWRTNSDQVSAAQLAGLMNGGGHQKAAGFSLPGRILAQNGQYQII</sequence>
<gene>
    <name evidence="3" type="ORF">COX22_01375</name>
</gene>
<dbReference type="Pfam" id="PF02272">
    <property type="entry name" value="DHHA1"/>
    <property type="match status" value="1"/>
</dbReference>
<name>A0A2G9ZLF7_9BACT</name>
<protein>
    <recommendedName>
        <fullName evidence="5">DDH domain-containing protein</fullName>
    </recommendedName>
</protein>
<dbReference type="AlphaFoldDB" id="A0A2G9ZLF7"/>
<feature type="domain" description="DHHA1" evidence="2">
    <location>
        <begin position="231"/>
        <end position="307"/>
    </location>
</feature>
<dbReference type="Gene3D" id="3.90.1640.10">
    <property type="entry name" value="inorganic pyrophosphatase (n-terminal core)"/>
    <property type="match status" value="1"/>
</dbReference>
<evidence type="ECO:0000259" key="2">
    <source>
        <dbReference type="Pfam" id="PF02272"/>
    </source>
</evidence>
<dbReference type="EMBL" id="PCSD01000028">
    <property type="protein sequence ID" value="PIP34006.1"/>
    <property type="molecule type" value="Genomic_DNA"/>
</dbReference>
<feature type="domain" description="DDH" evidence="1">
    <location>
        <begin position="17"/>
        <end position="161"/>
    </location>
</feature>
<comment type="caution">
    <text evidence="3">The sequence shown here is derived from an EMBL/GenBank/DDBJ whole genome shotgun (WGS) entry which is preliminary data.</text>
</comment>
<dbReference type="SUPFAM" id="SSF64182">
    <property type="entry name" value="DHH phosphoesterases"/>
    <property type="match status" value="1"/>
</dbReference>
<evidence type="ECO:0000313" key="3">
    <source>
        <dbReference type="EMBL" id="PIP34006.1"/>
    </source>
</evidence>
<dbReference type="InterPro" id="IPR001667">
    <property type="entry name" value="DDH_dom"/>
</dbReference>
<proteinExistence type="predicted"/>
<dbReference type="GO" id="GO:0003676">
    <property type="term" value="F:nucleic acid binding"/>
    <property type="evidence" value="ECO:0007669"/>
    <property type="project" value="InterPro"/>
</dbReference>
<dbReference type="PANTHER" id="PTHR47618:SF1">
    <property type="entry name" value="BIFUNCTIONAL OLIGORIBONUCLEASE AND PAP PHOSPHATASE NRNA"/>
    <property type="match status" value="1"/>
</dbReference>
<dbReference type="InterPro" id="IPR003156">
    <property type="entry name" value="DHHA1_dom"/>
</dbReference>
<reference evidence="3 4" key="1">
    <citation type="submission" date="2017-09" db="EMBL/GenBank/DDBJ databases">
        <title>Depth-based differentiation of microbial function through sediment-hosted aquifers and enrichment of novel symbionts in the deep terrestrial subsurface.</title>
        <authorList>
            <person name="Probst A.J."/>
            <person name="Ladd B."/>
            <person name="Jarett J.K."/>
            <person name="Geller-Mcgrath D.E."/>
            <person name="Sieber C.M."/>
            <person name="Emerson J.B."/>
            <person name="Anantharaman K."/>
            <person name="Thomas B.C."/>
            <person name="Malmstrom R."/>
            <person name="Stieglmeier M."/>
            <person name="Klingl A."/>
            <person name="Woyke T."/>
            <person name="Ryan C.M."/>
            <person name="Banfield J.F."/>
        </authorList>
    </citation>
    <scope>NUCLEOTIDE SEQUENCE [LARGE SCALE GENOMIC DNA]</scope>
    <source>
        <strain evidence="3">CG23_combo_of_CG06-09_8_20_14_all_49_15</strain>
    </source>
</reference>
<dbReference type="Pfam" id="PF01368">
    <property type="entry name" value="DHH"/>
    <property type="match status" value="1"/>
</dbReference>
<organism evidence="3 4">
    <name type="scientific">Candidatus Falkowbacteria bacterium CG23_combo_of_CG06-09_8_20_14_all_49_15</name>
    <dbReference type="NCBI Taxonomy" id="1974572"/>
    <lineage>
        <taxon>Bacteria</taxon>
        <taxon>Candidatus Falkowiibacteriota</taxon>
    </lineage>
</organism>
<dbReference type="InterPro" id="IPR051319">
    <property type="entry name" value="Oligoribo/pAp-PDE_c-di-AMP_PDE"/>
</dbReference>
<dbReference type="PANTHER" id="PTHR47618">
    <property type="entry name" value="BIFUNCTIONAL OLIGORIBONUCLEASE AND PAP PHOSPHATASE NRNA"/>
    <property type="match status" value="1"/>
</dbReference>
<evidence type="ECO:0000313" key="4">
    <source>
        <dbReference type="Proteomes" id="UP000230729"/>
    </source>
</evidence>
<dbReference type="Proteomes" id="UP000230729">
    <property type="component" value="Unassembled WGS sequence"/>
</dbReference>
<accession>A0A2G9ZLF7</accession>